<evidence type="ECO:0000256" key="3">
    <source>
        <dbReference type="ARBA" id="ARBA00022723"/>
    </source>
</evidence>
<keyword evidence="6 8" id="KW-0503">Monooxygenase</keyword>
<keyword evidence="7 8" id="KW-0349">Heme</keyword>
<dbReference type="GO" id="GO:0006082">
    <property type="term" value="P:organic acid metabolic process"/>
    <property type="evidence" value="ECO:0007669"/>
    <property type="project" value="TreeGrafter"/>
</dbReference>
<name>A0AA88XGZ4_PINIB</name>
<dbReference type="GO" id="GO:0006805">
    <property type="term" value="P:xenobiotic metabolic process"/>
    <property type="evidence" value="ECO:0007669"/>
    <property type="project" value="TreeGrafter"/>
</dbReference>
<evidence type="ECO:0000256" key="5">
    <source>
        <dbReference type="ARBA" id="ARBA00023004"/>
    </source>
</evidence>
<dbReference type="EMBL" id="VSWD01000013">
    <property type="protein sequence ID" value="KAK3084946.1"/>
    <property type="molecule type" value="Genomic_DNA"/>
</dbReference>
<evidence type="ECO:0000256" key="4">
    <source>
        <dbReference type="ARBA" id="ARBA00023002"/>
    </source>
</evidence>
<dbReference type="Proteomes" id="UP001186944">
    <property type="component" value="Unassembled WGS sequence"/>
</dbReference>
<dbReference type="Gene3D" id="1.10.630.10">
    <property type="entry name" value="Cytochrome P450"/>
    <property type="match status" value="1"/>
</dbReference>
<keyword evidence="3 7" id="KW-0479">Metal-binding</keyword>
<dbReference type="SUPFAM" id="SSF48264">
    <property type="entry name" value="Cytochrome P450"/>
    <property type="match status" value="1"/>
</dbReference>
<comment type="caution">
    <text evidence="9">The sequence shown here is derived from an EMBL/GenBank/DDBJ whole genome shotgun (WGS) entry which is preliminary data.</text>
</comment>
<dbReference type="FunFam" id="1.10.630.10:FF:000036">
    <property type="entry name" value="CYtochrome P450 family"/>
    <property type="match status" value="1"/>
</dbReference>
<dbReference type="GO" id="GO:0005506">
    <property type="term" value="F:iron ion binding"/>
    <property type="evidence" value="ECO:0007669"/>
    <property type="project" value="InterPro"/>
</dbReference>
<organism evidence="9 10">
    <name type="scientific">Pinctada imbricata</name>
    <name type="common">Atlantic pearl-oyster</name>
    <name type="synonym">Pinctada martensii</name>
    <dbReference type="NCBI Taxonomy" id="66713"/>
    <lineage>
        <taxon>Eukaryota</taxon>
        <taxon>Metazoa</taxon>
        <taxon>Spiralia</taxon>
        <taxon>Lophotrochozoa</taxon>
        <taxon>Mollusca</taxon>
        <taxon>Bivalvia</taxon>
        <taxon>Autobranchia</taxon>
        <taxon>Pteriomorphia</taxon>
        <taxon>Pterioida</taxon>
        <taxon>Pterioidea</taxon>
        <taxon>Pteriidae</taxon>
        <taxon>Pinctada</taxon>
    </lineage>
</organism>
<evidence type="ECO:0000256" key="2">
    <source>
        <dbReference type="ARBA" id="ARBA00010617"/>
    </source>
</evidence>
<dbReference type="GO" id="GO:0016712">
    <property type="term" value="F:oxidoreductase activity, acting on paired donors, with incorporation or reduction of molecular oxygen, reduced flavin or flavoprotein as one donor, and incorporation of one atom of oxygen"/>
    <property type="evidence" value="ECO:0007669"/>
    <property type="project" value="TreeGrafter"/>
</dbReference>
<reference evidence="9" key="1">
    <citation type="submission" date="2019-08" db="EMBL/GenBank/DDBJ databases">
        <title>The improved chromosome-level genome for the pearl oyster Pinctada fucata martensii using PacBio sequencing and Hi-C.</title>
        <authorList>
            <person name="Zheng Z."/>
        </authorList>
    </citation>
    <scope>NUCLEOTIDE SEQUENCE</scope>
    <source>
        <strain evidence="9">ZZ-2019</strain>
        <tissue evidence="9">Adductor muscle</tissue>
    </source>
</reference>
<feature type="binding site" description="axial binding residue" evidence="7">
    <location>
        <position position="434"/>
    </location>
    <ligand>
        <name>heme</name>
        <dbReference type="ChEBI" id="CHEBI:30413"/>
    </ligand>
    <ligandPart>
        <name>Fe</name>
        <dbReference type="ChEBI" id="CHEBI:18248"/>
    </ligandPart>
</feature>
<evidence type="ECO:0000313" key="9">
    <source>
        <dbReference type="EMBL" id="KAK3084946.1"/>
    </source>
</evidence>
<dbReference type="PRINTS" id="PR00463">
    <property type="entry name" value="EP450I"/>
</dbReference>
<dbReference type="InterPro" id="IPR050182">
    <property type="entry name" value="Cytochrome_P450_fam2"/>
</dbReference>
<dbReference type="PANTHER" id="PTHR24300">
    <property type="entry name" value="CYTOCHROME P450 508A4-RELATED"/>
    <property type="match status" value="1"/>
</dbReference>
<dbReference type="AlphaFoldDB" id="A0AA88XGZ4"/>
<dbReference type="InterPro" id="IPR002401">
    <property type="entry name" value="Cyt_P450_E_grp-I"/>
</dbReference>
<keyword evidence="4 8" id="KW-0560">Oxidoreductase</keyword>
<evidence type="ECO:0000313" key="10">
    <source>
        <dbReference type="Proteomes" id="UP001186944"/>
    </source>
</evidence>
<proteinExistence type="inferred from homology"/>
<dbReference type="PRINTS" id="PR00385">
    <property type="entry name" value="P450"/>
</dbReference>
<evidence type="ECO:0000256" key="8">
    <source>
        <dbReference type="RuleBase" id="RU000461"/>
    </source>
</evidence>
<dbReference type="Pfam" id="PF00067">
    <property type="entry name" value="p450"/>
    <property type="match status" value="1"/>
</dbReference>
<gene>
    <name evidence="9" type="ORF">FSP39_021877</name>
</gene>
<protein>
    <submittedName>
        <fullName evidence="9">Uncharacterized protein</fullName>
    </submittedName>
</protein>
<dbReference type="PROSITE" id="PS00086">
    <property type="entry name" value="CYTOCHROME_P450"/>
    <property type="match status" value="1"/>
</dbReference>
<keyword evidence="5 7" id="KW-0408">Iron</keyword>
<keyword evidence="10" id="KW-1185">Reference proteome</keyword>
<evidence type="ECO:0000256" key="6">
    <source>
        <dbReference type="ARBA" id="ARBA00023033"/>
    </source>
</evidence>
<sequence>MEIFTYILLFSVIVLLFALWRRNRRGNDWPPGPPTLPLLGNINVNFEDLPAEFRKFRQQYGDVFSLIIGTKTVIVINGLHTLKEFFVTNGDKTNDRPDTMFTRDMAKFGGIAGSSGKFWKDHRTFAITTLRELGFGKRSMEERILEEVDVFLDVMKRRNGEEFDVSELLSISVSNVICSVTFGTRYSHDDGRFKFILNLISESLADSRVGGILTFFPFLKYIPGDLFHYKKIMSNIEKMYDHIRLIIDEHKESPHVTTETPNNYLDAFLKQQRERHDRKLLFEDFQLLRHLTDLFLAGTETTATALRWFILALLHQPDIQRRMRREIENAVGARIPSLSDRKKLPFCDAVLHETLRFGNIGPLSLPHGLAEDISFMGYKIPKDAIVIQCLDSIMMDSSLFKNPSQFNPMRFLTKDGELAGTENVYPFGIGRRICPGENLARMELFLFAIGMIQRFELLPPGDEDIPSLLLCRQGTTRSPLPFKVRAVERT</sequence>
<dbReference type="InterPro" id="IPR017972">
    <property type="entry name" value="Cyt_P450_CS"/>
</dbReference>
<evidence type="ECO:0000256" key="7">
    <source>
        <dbReference type="PIRSR" id="PIRSR602401-1"/>
    </source>
</evidence>
<comment type="cofactor">
    <cofactor evidence="1 7">
        <name>heme</name>
        <dbReference type="ChEBI" id="CHEBI:30413"/>
    </cofactor>
</comment>
<accession>A0AA88XGZ4</accession>
<evidence type="ECO:0000256" key="1">
    <source>
        <dbReference type="ARBA" id="ARBA00001971"/>
    </source>
</evidence>
<dbReference type="PANTHER" id="PTHR24300:SF403">
    <property type="entry name" value="CYTOCHROME P450 306A1"/>
    <property type="match status" value="1"/>
</dbReference>
<dbReference type="GO" id="GO:0020037">
    <property type="term" value="F:heme binding"/>
    <property type="evidence" value="ECO:0007669"/>
    <property type="project" value="InterPro"/>
</dbReference>
<dbReference type="GO" id="GO:0005737">
    <property type="term" value="C:cytoplasm"/>
    <property type="evidence" value="ECO:0007669"/>
    <property type="project" value="TreeGrafter"/>
</dbReference>
<dbReference type="InterPro" id="IPR001128">
    <property type="entry name" value="Cyt_P450"/>
</dbReference>
<dbReference type="InterPro" id="IPR036396">
    <property type="entry name" value="Cyt_P450_sf"/>
</dbReference>
<dbReference type="GO" id="GO:0008395">
    <property type="term" value="F:steroid hydroxylase activity"/>
    <property type="evidence" value="ECO:0007669"/>
    <property type="project" value="TreeGrafter"/>
</dbReference>
<comment type="similarity">
    <text evidence="2 8">Belongs to the cytochrome P450 family.</text>
</comment>